<dbReference type="PANTHER" id="PTHR37816:SF3">
    <property type="entry name" value="MODULATES DNA TOPOLOGY"/>
    <property type="match status" value="1"/>
</dbReference>
<dbReference type="Proteomes" id="UP000051658">
    <property type="component" value="Unassembled WGS sequence"/>
</dbReference>
<dbReference type="GeneID" id="89588182"/>
<dbReference type="RefSeq" id="WP_034571347.1">
    <property type="nucleotide sequence ID" value="NZ_JQBS01000007.1"/>
</dbReference>
<dbReference type="InterPro" id="IPR052922">
    <property type="entry name" value="Cytidylate_Kinase-2"/>
</dbReference>
<keyword evidence="2" id="KW-1185">Reference proteome</keyword>
<dbReference type="AlphaFoldDB" id="A0A0R2I5J7"/>
<dbReference type="EMBL" id="JQBS01000007">
    <property type="protein sequence ID" value="KRN57207.1"/>
    <property type="molecule type" value="Genomic_DNA"/>
</dbReference>
<dbReference type="eggNOG" id="COG0563">
    <property type="taxonomic scope" value="Bacteria"/>
</dbReference>
<comment type="caution">
    <text evidence="1">The sequence shown here is derived from an EMBL/GenBank/DDBJ whole genome shotgun (WGS) entry which is preliminary data.</text>
</comment>
<dbReference type="SUPFAM" id="SSF52540">
    <property type="entry name" value="P-loop containing nucleoside triphosphate hydrolases"/>
    <property type="match status" value="1"/>
</dbReference>
<organism evidence="1 2">
    <name type="scientific">Carnobacterium divergens DSM 20623</name>
    <dbReference type="NCBI Taxonomy" id="1449336"/>
    <lineage>
        <taxon>Bacteria</taxon>
        <taxon>Bacillati</taxon>
        <taxon>Bacillota</taxon>
        <taxon>Bacilli</taxon>
        <taxon>Lactobacillales</taxon>
        <taxon>Carnobacteriaceae</taxon>
        <taxon>Carnobacterium</taxon>
    </lineage>
</organism>
<evidence type="ECO:0000313" key="1">
    <source>
        <dbReference type="EMBL" id="KRN57207.1"/>
    </source>
</evidence>
<evidence type="ECO:0008006" key="3">
    <source>
        <dbReference type="Google" id="ProtNLM"/>
    </source>
</evidence>
<dbReference type="Gene3D" id="3.40.50.300">
    <property type="entry name" value="P-loop containing nucleotide triphosphate hydrolases"/>
    <property type="match status" value="1"/>
</dbReference>
<proteinExistence type="predicted"/>
<dbReference type="PATRIC" id="fig|1449336.4.peg.190"/>
<dbReference type="PANTHER" id="PTHR37816">
    <property type="entry name" value="YALI0E33011P"/>
    <property type="match status" value="1"/>
</dbReference>
<evidence type="ECO:0000313" key="2">
    <source>
        <dbReference type="Proteomes" id="UP000051658"/>
    </source>
</evidence>
<reference evidence="1 2" key="1">
    <citation type="journal article" date="2015" name="Genome Announc.">
        <title>Expanding the biotechnology potential of lactobacilli through comparative genomics of 213 strains and associated genera.</title>
        <authorList>
            <person name="Sun Z."/>
            <person name="Harris H.M."/>
            <person name="McCann A."/>
            <person name="Guo C."/>
            <person name="Argimon S."/>
            <person name="Zhang W."/>
            <person name="Yang X."/>
            <person name="Jeffery I.B."/>
            <person name="Cooney J.C."/>
            <person name="Kagawa T.F."/>
            <person name="Liu W."/>
            <person name="Song Y."/>
            <person name="Salvetti E."/>
            <person name="Wrobel A."/>
            <person name="Rasinkangas P."/>
            <person name="Parkhill J."/>
            <person name="Rea M.C."/>
            <person name="O'Sullivan O."/>
            <person name="Ritari J."/>
            <person name="Douillard F.P."/>
            <person name="Paul Ross R."/>
            <person name="Yang R."/>
            <person name="Briner A.E."/>
            <person name="Felis G.E."/>
            <person name="de Vos W.M."/>
            <person name="Barrangou R."/>
            <person name="Klaenhammer T.R."/>
            <person name="Caufield P.W."/>
            <person name="Cui Y."/>
            <person name="Zhang H."/>
            <person name="O'Toole P.W."/>
        </authorList>
    </citation>
    <scope>NUCLEOTIDE SEQUENCE [LARGE SCALE GENOMIC DNA]</scope>
    <source>
        <strain evidence="1 2">DSM 20623</strain>
    </source>
</reference>
<gene>
    <name evidence="1" type="ORF">IV74_GL000188</name>
</gene>
<name>A0A0R2I5J7_CARDV</name>
<sequence>MTKITIIGPSGSGKSTLAKQLGDFYEVPVIHLDSLYFNPNWQEIGKRALLEKVAPLIHSNQHWIIEGNYSITWPIRFNNSDTIIFLDFSRSVYIRRILKRSFIYHGKVRPDMADGCPERFNLDFLKFAWNYPTRRKETLKQLAMIPKEKILTFHHPTELKHYLASLMN</sequence>
<protein>
    <recommendedName>
        <fullName evidence="3">Topology modulation protein</fullName>
    </recommendedName>
</protein>
<accession>A0A0R2I5J7</accession>
<dbReference type="InterPro" id="IPR027417">
    <property type="entry name" value="P-loop_NTPase"/>
</dbReference>